<dbReference type="EMBL" id="JASCZI010092918">
    <property type="protein sequence ID" value="MED6152919.1"/>
    <property type="molecule type" value="Genomic_DNA"/>
</dbReference>
<feature type="domain" description="Putative plant transposon protein" evidence="1">
    <location>
        <begin position="83"/>
        <end position="196"/>
    </location>
</feature>
<evidence type="ECO:0000313" key="3">
    <source>
        <dbReference type="Proteomes" id="UP001341840"/>
    </source>
</evidence>
<dbReference type="Pfam" id="PF20167">
    <property type="entry name" value="Transposase_32"/>
    <property type="match status" value="1"/>
</dbReference>
<evidence type="ECO:0000313" key="2">
    <source>
        <dbReference type="EMBL" id="MED6152919.1"/>
    </source>
</evidence>
<organism evidence="2 3">
    <name type="scientific">Stylosanthes scabra</name>
    <dbReference type="NCBI Taxonomy" id="79078"/>
    <lineage>
        <taxon>Eukaryota</taxon>
        <taxon>Viridiplantae</taxon>
        <taxon>Streptophyta</taxon>
        <taxon>Embryophyta</taxon>
        <taxon>Tracheophyta</taxon>
        <taxon>Spermatophyta</taxon>
        <taxon>Magnoliopsida</taxon>
        <taxon>eudicotyledons</taxon>
        <taxon>Gunneridae</taxon>
        <taxon>Pentapetalae</taxon>
        <taxon>rosids</taxon>
        <taxon>fabids</taxon>
        <taxon>Fabales</taxon>
        <taxon>Fabaceae</taxon>
        <taxon>Papilionoideae</taxon>
        <taxon>50 kb inversion clade</taxon>
        <taxon>dalbergioids sensu lato</taxon>
        <taxon>Dalbergieae</taxon>
        <taxon>Pterocarpus clade</taxon>
        <taxon>Stylosanthes</taxon>
    </lineage>
</organism>
<proteinExistence type="predicted"/>
<accession>A0ABU6TVQ3</accession>
<protein>
    <recommendedName>
        <fullName evidence="1">Putative plant transposon protein domain-containing protein</fullName>
    </recommendedName>
</protein>
<dbReference type="Proteomes" id="UP001341840">
    <property type="component" value="Unassembled WGS sequence"/>
</dbReference>
<name>A0ABU6TVQ3_9FABA</name>
<dbReference type="InterPro" id="IPR046796">
    <property type="entry name" value="Transposase_32_dom"/>
</dbReference>
<reference evidence="2 3" key="1">
    <citation type="journal article" date="2023" name="Plants (Basel)">
        <title>Bridging the Gap: Combining Genomics and Transcriptomics Approaches to Understand Stylosanthes scabra, an Orphan Legume from the Brazilian Caatinga.</title>
        <authorList>
            <person name="Ferreira-Neto J.R.C."/>
            <person name="da Silva M.D."/>
            <person name="Binneck E."/>
            <person name="de Melo N.F."/>
            <person name="da Silva R.H."/>
            <person name="de Melo A.L.T.M."/>
            <person name="Pandolfi V."/>
            <person name="Bustamante F.O."/>
            <person name="Brasileiro-Vidal A.C."/>
            <person name="Benko-Iseppon A.M."/>
        </authorList>
    </citation>
    <scope>NUCLEOTIDE SEQUENCE [LARGE SCALE GENOMIC DNA]</scope>
    <source>
        <tissue evidence="2">Leaves</tissue>
    </source>
</reference>
<comment type="caution">
    <text evidence="2">The sequence shown here is derived from an EMBL/GenBank/DDBJ whole genome shotgun (WGS) entry which is preliminary data.</text>
</comment>
<sequence>MASSSSKKRKGKSAQNYDVAKFKSLLHEDHYSKYTKFRDVLPEARIEVDAPEFAPTRAQINLRKWQRLTKPIQVVMESERYLPLTYTTWVRGKEINFSPEVIHNVLNLRSRPLLNVASYHDRKDEKDYRINDILRDLCVEGAQWVFHDDGRPHFFRRTDLQPMARGWYEFATQSIMPTGNRSEVNLERAMLIHSIIIG</sequence>
<evidence type="ECO:0000259" key="1">
    <source>
        <dbReference type="Pfam" id="PF20167"/>
    </source>
</evidence>
<gene>
    <name evidence="2" type="ORF">PIB30_096535</name>
</gene>
<keyword evidence="3" id="KW-1185">Reference proteome</keyword>